<accession>A0ABS1VMU6</accession>
<dbReference type="InterPro" id="IPR002397">
    <property type="entry name" value="Cyt_P450_B"/>
</dbReference>
<dbReference type="InterPro" id="IPR017972">
    <property type="entry name" value="Cyt_P450_CS"/>
</dbReference>
<gene>
    <name evidence="3" type="ORF">JKJ07_16905</name>
</gene>
<proteinExistence type="inferred from homology"/>
<protein>
    <submittedName>
        <fullName evidence="3">Cytochrome P450</fullName>
    </submittedName>
</protein>
<evidence type="ECO:0000256" key="1">
    <source>
        <dbReference type="ARBA" id="ARBA00010617"/>
    </source>
</evidence>
<reference evidence="3 4" key="1">
    <citation type="submission" date="2021-01" db="EMBL/GenBank/DDBJ databases">
        <title>Actinoplanes sp. nov. LDG1-01 isolated from lichen.</title>
        <authorList>
            <person name="Saeng-In P."/>
            <person name="Phongsopitanun W."/>
            <person name="Kanchanasin P."/>
            <person name="Yuki M."/>
            <person name="Kudo T."/>
            <person name="Ohkuma M."/>
            <person name="Tanasupawat S."/>
        </authorList>
    </citation>
    <scope>NUCLEOTIDE SEQUENCE [LARGE SCALE GENOMIC DNA]</scope>
    <source>
        <strain evidence="3 4">LDG1-01</strain>
    </source>
</reference>
<name>A0ABS1VMU6_9ACTN</name>
<keyword evidence="2" id="KW-0349">Heme</keyword>
<dbReference type="EMBL" id="JAENHO010000004">
    <property type="protein sequence ID" value="MBL7255980.1"/>
    <property type="molecule type" value="Genomic_DNA"/>
</dbReference>
<dbReference type="PRINTS" id="PR00385">
    <property type="entry name" value="P450"/>
</dbReference>
<comment type="similarity">
    <text evidence="1 2">Belongs to the cytochrome P450 family.</text>
</comment>
<dbReference type="PROSITE" id="PS00086">
    <property type="entry name" value="CYTOCHROME_P450"/>
    <property type="match status" value="1"/>
</dbReference>
<dbReference type="InterPro" id="IPR036396">
    <property type="entry name" value="Cyt_P450_sf"/>
</dbReference>
<keyword evidence="2" id="KW-0479">Metal-binding</keyword>
<evidence type="ECO:0000313" key="4">
    <source>
        <dbReference type="Proteomes" id="UP000598996"/>
    </source>
</evidence>
<dbReference type="PRINTS" id="PR00359">
    <property type="entry name" value="BP450"/>
</dbReference>
<dbReference type="Proteomes" id="UP000598996">
    <property type="component" value="Unassembled WGS sequence"/>
</dbReference>
<dbReference type="PANTHER" id="PTHR46696">
    <property type="entry name" value="P450, PUTATIVE (EUROFUNG)-RELATED"/>
    <property type="match status" value="1"/>
</dbReference>
<dbReference type="Pfam" id="PF00067">
    <property type="entry name" value="p450"/>
    <property type="match status" value="1"/>
</dbReference>
<keyword evidence="4" id="KW-1185">Reference proteome</keyword>
<evidence type="ECO:0000256" key="2">
    <source>
        <dbReference type="RuleBase" id="RU000461"/>
    </source>
</evidence>
<dbReference type="InterPro" id="IPR001128">
    <property type="entry name" value="Cyt_P450"/>
</dbReference>
<organism evidence="3 4">
    <name type="scientific">Paractinoplanes lichenicola</name>
    <dbReference type="NCBI Taxonomy" id="2802976"/>
    <lineage>
        <taxon>Bacteria</taxon>
        <taxon>Bacillati</taxon>
        <taxon>Actinomycetota</taxon>
        <taxon>Actinomycetes</taxon>
        <taxon>Micromonosporales</taxon>
        <taxon>Micromonosporaceae</taxon>
        <taxon>Paractinoplanes</taxon>
    </lineage>
</organism>
<evidence type="ECO:0000313" key="3">
    <source>
        <dbReference type="EMBL" id="MBL7255980.1"/>
    </source>
</evidence>
<dbReference type="PANTHER" id="PTHR46696:SF6">
    <property type="entry name" value="P450, PUTATIVE (EUROFUNG)-RELATED"/>
    <property type="match status" value="1"/>
</dbReference>
<comment type="caution">
    <text evidence="3">The sequence shown here is derived from an EMBL/GenBank/DDBJ whole genome shotgun (WGS) entry which is preliminary data.</text>
</comment>
<keyword evidence="2" id="KW-0560">Oxidoreductase</keyword>
<dbReference type="SUPFAM" id="SSF48264">
    <property type="entry name" value="Cytochrome P450"/>
    <property type="match status" value="1"/>
</dbReference>
<dbReference type="RefSeq" id="WP_202992501.1">
    <property type="nucleotide sequence ID" value="NZ_JAENHO010000004.1"/>
</dbReference>
<sequence>MTRPTIDFDHQSVNYRDNWRHMAADFHATGSPIAWSEHHDGFWVTASWDAVHQVASDWDTFTSVNDLTGTENGGRGQTIPQMPYRLFLGESDPPFHTERRRLEAPFFTPKALRNWGPVVARYLGEALDQVAAKGHAELIDDVLIPATARTTLYVLGYPADDWQDAAAAAHAGAYRLPDEPEYPHAEQARLRLGFREMLAERGKNPTGDIISALATGTVLGEPLGLDAGESMMNALVFGGFDTTVSTAASALIYLSRHPEQAERIRTDKAYRRNAIEEFLRFYPPVAGLSRTAVKDTELLGQPIARGERVLMWLAAANQDPLKFTDPGTLDLERENARDHVAFSAGHHRCLGSPLAKLELETMLETIFTRFPDLRIDPDEVVGFPSIGGVNGYVAVPATFTAEV</sequence>
<dbReference type="Gene3D" id="1.10.630.10">
    <property type="entry name" value="Cytochrome P450"/>
    <property type="match status" value="1"/>
</dbReference>
<keyword evidence="2" id="KW-0408">Iron</keyword>
<keyword evidence="2" id="KW-0503">Monooxygenase</keyword>